<dbReference type="AlphaFoldDB" id="W2CQE1"/>
<feature type="transmembrane region" description="Helical" evidence="11">
    <location>
        <begin position="354"/>
        <end position="377"/>
    </location>
</feature>
<dbReference type="PANTHER" id="PTHR43427">
    <property type="entry name" value="CHLORIDE CHANNEL PROTEIN CLC-E"/>
    <property type="match status" value="1"/>
</dbReference>
<evidence type="ECO:0000313" key="14">
    <source>
        <dbReference type="Proteomes" id="UP000034982"/>
    </source>
</evidence>
<feature type="transmembrane region" description="Helical" evidence="11">
    <location>
        <begin position="72"/>
        <end position="90"/>
    </location>
</feature>
<dbReference type="Proteomes" id="UP000034982">
    <property type="component" value="Unassembled WGS sequence"/>
</dbReference>
<feature type="transmembrane region" description="Helical" evidence="11">
    <location>
        <begin position="389"/>
        <end position="411"/>
    </location>
</feature>
<feature type="domain" description="CBS" evidence="12">
    <location>
        <begin position="539"/>
        <end position="596"/>
    </location>
</feature>
<evidence type="ECO:0000256" key="6">
    <source>
        <dbReference type="ARBA" id="ARBA00023136"/>
    </source>
</evidence>
<evidence type="ECO:0000256" key="8">
    <source>
        <dbReference type="ARBA" id="ARBA00023214"/>
    </source>
</evidence>
<evidence type="ECO:0000256" key="2">
    <source>
        <dbReference type="ARBA" id="ARBA00022448"/>
    </source>
</evidence>
<protein>
    <submittedName>
        <fullName evidence="13">Chloride channel protein</fullName>
    </submittedName>
</protein>
<dbReference type="PRINTS" id="PR00762">
    <property type="entry name" value="CLCHANNEL"/>
</dbReference>
<evidence type="ECO:0000259" key="12">
    <source>
        <dbReference type="PROSITE" id="PS51371"/>
    </source>
</evidence>
<proteinExistence type="predicted"/>
<keyword evidence="2" id="KW-0813">Transport</keyword>
<dbReference type="InterPro" id="IPR050368">
    <property type="entry name" value="ClC-type_chloride_channel"/>
</dbReference>
<evidence type="ECO:0000256" key="9">
    <source>
        <dbReference type="ARBA" id="ARBA00023303"/>
    </source>
</evidence>
<dbReference type="PANTHER" id="PTHR43427:SF6">
    <property type="entry name" value="CHLORIDE CHANNEL PROTEIN CLC-E"/>
    <property type="match status" value="1"/>
</dbReference>
<feature type="transmembrane region" description="Helical" evidence="11">
    <location>
        <begin position="162"/>
        <end position="189"/>
    </location>
</feature>
<dbReference type="CDD" id="cd00400">
    <property type="entry name" value="Voltage_gated_ClC"/>
    <property type="match status" value="1"/>
</dbReference>
<organism evidence="13 14">
    <name type="scientific">Tannerella sp. oral taxon BU063 isolate Cell 1/3</name>
    <dbReference type="NCBI Taxonomy" id="1411022"/>
    <lineage>
        <taxon>Bacteria</taxon>
        <taxon>Pseudomonadati</taxon>
        <taxon>Bacteroidota</taxon>
        <taxon>Bacteroidia</taxon>
        <taxon>Bacteroidales</taxon>
        <taxon>Tannerellaceae</taxon>
        <taxon>Tannerella</taxon>
    </lineage>
</organism>
<evidence type="ECO:0000256" key="11">
    <source>
        <dbReference type="SAM" id="Phobius"/>
    </source>
</evidence>
<keyword evidence="5" id="KW-0406">Ion transport</keyword>
<dbReference type="GO" id="GO:0005254">
    <property type="term" value="F:chloride channel activity"/>
    <property type="evidence" value="ECO:0007669"/>
    <property type="project" value="UniProtKB-KW"/>
</dbReference>
<dbReference type="InterPro" id="IPR000644">
    <property type="entry name" value="CBS_dom"/>
</dbReference>
<evidence type="ECO:0000256" key="10">
    <source>
        <dbReference type="PROSITE-ProRule" id="PRU00703"/>
    </source>
</evidence>
<evidence type="ECO:0000256" key="1">
    <source>
        <dbReference type="ARBA" id="ARBA00004141"/>
    </source>
</evidence>
<dbReference type="GO" id="GO:0034707">
    <property type="term" value="C:chloride channel complex"/>
    <property type="evidence" value="ECO:0007669"/>
    <property type="project" value="UniProtKB-KW"/>
</dbReference>
<dbReference type="SUPFAM" id="SSF81340">
    <property type="entry name" value="Clc chloride channel"/>
    <property type="match status" value="1"/>
</dbReference>
<dbReference type="SUPFAM" id="SSF54631">
    <property type="entry name" value="CBS-domain pair"/>
    <property type="match status" value="1"/>
</dbReference>
<evidence type="ECO:0000256" key="4">
    <source>
        <dbReference type="ARBA" id="ARBA00022989"/>
    </source>
</evidence>
<dbReference type="Gene3D" id="1.10.3080.10">
    <property type="entry name" value="Clc chloride channel"/>
    <property type="match status" value="1"/>
</dbReference>
<feature type="domain" description="CBS" evidence="12">
    <location>
        <begin position="473"/>
        <end position="531"/>
    </location>
</feature>
<dbReference type="InterPro" id="IPR046342">
    <property type="entry name" value="CBS_dom_sf"/>
</dbReference>
<dbReference type="Pfam" id="PF00654">
    <property type="entry name" value="Voltage_CLC"/>
    <property type="match status" value="1"/>
</dbReference>
<dbReference type="Pfam" id="PF00571">
    <property type="entry name" value="CBS"/>
    <property type="match status" value="2"/>
</dbReference>
<reference evidence="13 14" key="1">
    <citation type="submission" date="2013-11" db="EMBL/GenBank/DDBJ databases">
        <title>Single cell genomics of uncultured Tannerella BU063 (oral taxon 286).</title>
        <authorList>
            <person name="Beall C.J."/>
            <person name="Campbell A.G."/>
            <person name="Griffen A.L."/>
            <person name="Podar M."/>
            <person name="Leys E.J."/>
        </authorList>
    </citation>
    <scope>NUCLEOTIDE SEQUENCE [LARGE SCALE GENOMIC DNA]</scope>
    <source>
        <strain evidence="13">Cell 1/3</strain>
    </source>
</reference>
<feature type="transmembrane region" description="Helical" evidence="11">
    <location>
        <begin position="324"/>
        <end position="342"/>
    </location>
</feature>
<dbReference type="PROSITE" id="PS51371">
    <property type="entry name" value="CBS"/>
    <property type="match status" value="2"/>
</dbReference>
<evidence type="ECO:0000256" key="3">
    <source>
        <dbReference type="ARBA" id="ARBA00022692"/>
    </source>
</evidence>
<feature type="transmembrane region" description="Helical" evidence="11">
    <location>
        <begin position="276"/>
        <end position="294"/>
    </location>
</feature>
<dbReference type="InterPro" id="IPR014743">
    <property type="entry name" value="Cl-channel_core"/>
</dbReference>
<keyword evidence="6 11" id="KW-0472">Membrane</keyword>
<feature type="transmembrane region" description="Helical" evidence="11">
    <location>
        <begin position="418"/>
        <end position="438"/>
    </location>
</feature>
<feature type="transmembrane region" description="Helical" evidence="11">
    <location>
        <begin position="118"/>
        <end position="142"/>
    </location>
</feature>
<evidence type="ECO:0000256" key="7">
    <source>
        <dbReference type="ARBA" id="ARBA00023173"/>
    </source>
</evidence>
<gene>
    <name evidence="13" type="ORF">T230_06710</name>
</gene>
<keyword evidence="3 11" id="KW-0812">Transmembrane</keyword>
<keyword evidence="9" id="KW-0407">Ion channel</keyword>
<dbReference type="CDD" id="cd02205">
    <property type="entry name" value="CBS_pair_SF"/>
    <property type="match status" value="1"/>
</dbReference>
<dbReference type="PATRIC" id="fig|1411022.3.peg.629"/>
<dbReference type="Gene3D" id="3.10.580.10">
    <property type="entry name" value="CBS-domain"/>
    <property type="match status" value="1"/>
</dbReference>
<dbReference type="EMBL" id="AYYE01000905">
    <property type="protein sequence ID" value="ETK08617.1"/>
    <property type="molecule type" value="Genomic_DNA"/>
</dbReference>
<keyword evidence="10" id="KW-0129">CBS domain</keyword>
<evidence type="ECO:0000256" key="5">
    <source>
        <dbReference type="ARBA" id="ARBA00023065"/>
    </source>
</evidence>
<comment type="subcellular location">
    <subcellularLocation>
        <location evidence="1">Membrane</location>
        <topology evidence="1">Multi-pass membrane protein</topology>
    </subcellularLocation>
</comment>
<comment type="caution">
    <text evidence="13">The sequence shown here is derived from an EMBL/GenBank/DDBJ whole genome shotgun (WGS) entry which is preliminary data.</text>
</comment>
<keyword evidence="4 11" id="KW-1133">Transmembrane helix</keyword>
<dbReference type="InterPro" id="IPR001807">
    <property type="entry name" value="ClC"/>
</dbReference>
<accession>W2CQE1</accession>
<feature type="transmembrane region" description="Helical" evidence="11">
    <location>
        <begin position="238"/>
        <end position="255"/>
    </location>
</feature>
<keyword evidence="7" id="KW-0869">Chloride channel</keyword>
<sequence length="600" mass="66557">MKHTNHMTNENRFYRFLLWRERHIRERNFILLISFLVGICAATASLLLKFLIHTIQQLLWANIREGANYWLLLYPIIGILLAGVFVYYVVRDDISHGVTKILYAISQRKSRIKPHNMWSSLVASSLTIGFGGSVGAEAPIVLTGAAIGSNLGRLFRMEQKTLMLLVGCGAAGAVAGIFKAPIAGLVFVIEVLMLDLTMTSVLPLLISSVTAATMSYVFSGTEAMFQFSQTEEFVMDRIPYVLLLGIFCGLVSLYFTRAMLRVEGIYASLSHRWQRFILGAAMLSILIFLFPPLYGEGYDTIETLLNGDFIHLMDQSPFLGMENGYWGIVIFLGLILLTKVFASAATNGGGGCGGVFAPSLYIGCIAGFFFSHVLNFFGLPVDLPEKNFALMGMAGTMSAVMHAPLTGVFLIAELTGGYNLFLPLMITSIGSYVTIRAFEPHSLYTMRLAQKGELLTHHKDKAVLTLMNVGSVIETDFIAVRPDMSLGDVVKEAIAKSSRSMFPVVNTEGVLLGIVLVDNIRNIMFRPELYERFRVSRFMVSPPARIVNDMPMEKIMHIFDDTKAWNLPVVDTEGKYIGFVSKSKIFNAYREVLVDTFTGD</sequence>
<name>W2CQE1_9BACT</name>
<feature type="transmembrane region" description="Helical" evidence="11">
    <location>
        <begin position="201"/>
        <end position="218"/>
    </location>
</feature>
<keyword evidence="8" id="KW-0868">Chloride</keyword>
<evidence type="ECO:0000313" key="13">
    <source>
        <dbReference type="EMBL" id="ETK08617.1"/>
    </source>
</evidence>
<feature type="transmembrane region" description="Helical" evidence="11">
    <location>
        <begin position="29"/>
        <end position="52"/>
    </location>
</feature>